<evidence type="ECO:0000313" key="3">
    <source>
        <dbReference type="EMBL" id="QKU35502.1"/>
    </source>
</evidence>
<feature type="compositionally biased region" description="Polar residues" evidence="2">
    <location>
        <begin position="328"/>
        <end position="338"/>
    </location>
</feature>
<proteinExistence type="predicted"/>
<reference evidence="3" key="2">
    <citation type="journal article" date="2018" name="Nat. Commun.">
        <title>Tailed giant Tupanvirus possesses the most complete translational apparatus of the known virosphere.</title>
        <authorList>
            <person name="Abrahao J."/>
            <person name="Silva L."/>
            <person name="Silva L.S."/>
            <person name="Khalil J.Y.B."/>
            <person name="Rodrigues R."/>
            <person name="Arantes T."/>
            <person name="Assis F."/>
            <person name="Boratto P."/>
            <person name="Andrade M."/>
            <person name="Kroon E.G."/>
            <person name="Ribeiro B."/>
            <person name="Bergier I."/>
            <person name="Seligmann H."/>
            <person name="Ghigo E."/>
            <person name="Colson P."/>
            <person name="Levasseur A."/>
            <person name="Kroemer G."/>
            <person name="Raoult D."/>
            <person name="La Scola B."/>
        </authorList>
    </citation>
    <scope>NUCLEOTIDE SEQUENCE [LARGE SCALE GENOMIC DNA]</scope>
    <source>
        <strain evidence="3">Soda lake</strain>
    </source>
</reference>
<feature type="compositionally biased region" description="Polar residues" evidence="2">
    <location>
        <begin position="358"/>
        <end position="371"/>
    </location>
</feature>
<sequence>MYQNLANNNPLLNQFNGYMSQNPNVIPFQNNQLINNNVHVMNNLNNYVQEHRMVQQNMPIYQQQFLGQPQPNATHMQQMNQIPQMNQMNQMNQIPQMNQMNQMSTQNMKKNNQTNSKKKNVNIIEEMLKPINITKIKKEGQGNKDVESNYKVRKDVQKNAKKGKINIKMTNAPYKNIIKDKIINKKVEDVTENDILVHKSIHGIDDDRDKFNTELKQKEDEKEKINDELKIEFNIENYDKHKKKFEFKETFIKNLAFEQNTFDESKQDYIEFYKQKQKEAEEGVKLCDQVLSNLVDEGIISKEELPTESPEAQNNGELDLKKIIGNIQTDETCSNSPNEPKDKSKDKSQVIKKMQPSKKINTQKDTNSTKENISETPKRKLISTNKQQVNQIKTTSINTKPIIKSTKNTNITTKTIAKPENTIAKPENTNKEKITVTKSIMTSSASKQISQKQLQKPKNNLPSTRIKRSNASDIVDV</sequence>
<feature type="coiled-coil region" evidence="1">
    <location>
        <begin position="208"/>
        <end position="235"/>
    </location>
</feature>
<dbReference type="GeneID" id="80518932"/>
<name>A0A6N1P0D6_9VIRU</name>
<feature type="region of interest" description="Disordered" evidence="2">
    <location>
        <begin position="328"/>
        <end position="380"/>
    </location>
</feature>
<dbReference type="RefSeq" id="YP_010782168.1">
    <property type="nucleotide sequence ID" value="NC_075039.1"/>
</dbReference>
<dbReference type="KEGG" id="vg:80518932"/>
<accession>A0A6N1P0D6</accession>
<evidence type="ECO:0000256" key="2">
    <source>
        <dbReference type="SAM" id="MobiDB-lite"/>
    </source>
</evidence>
<feature type="region of interest" description="Disordered" evidence="2">
    <location>
        <begin position="443"/>
        <end position="477"/>
    </location>
</feature>
<evidence type="ECO:0000256" key="1">
    <source>
        <dbReference type="SAM" id="Coils"/>
    </source>
</evidence>
<feature type="compositionally biased region" description="Polar residues" evidence="2">
    <location>
        <begin position="443"/>
        <end position="463"/>
    </location>
</feature>
<protein>
    <submittedName>
        <fullName evidence="3">Uncharacterized protein</fullName>
    </submittedName>
</protein>
<organism evidence="3">
    <name type="scientific">Tupanvirus soda lake</name>
    <dbReference type="NCBI Taxonomy" id="2126985"/>
    <lineage>
        <taxon>Viruses</taxon>
        <taxon>Varidnaviria</taxon>
        <taxon>Bamfordvirae</taxon>
        <taxon>Nucleocytoviricota</taxon>
        <taxon>Megaviricetes</taxon>
        <taxon>Imitervirales</taxon>
        <taxon>Mimiviridae</taxon>
        <taxon>Megamimivirinae</taxon>
        <taxon>Tupanvirus</taxon>
        <taxon>Tupanvirus salinum</taxon>
    </lineage>
</organism>
<reference evidence="3" key="1">
    <citation type="submission" date="2017-01" db="EMBL/GenBank/DDBJ databases">
        <authorList>
            <person name="Assis F.L."/>
            <person name="Abrahao J.S."/>
            <person name="Silva L."/>
            <person name="Khalil J.B."/>
            <person name="Rodrigues R."/>
            <person name="Silva L.S."/>
            <person name="Arantes T."/>
            <person name="Boratto P."/>
            <person name="Andrade M."/>
            <person name="Kroon E.G."/>
            <person name="Ribeiro B."/>
            <person name="Bergier I."/>
            <person name="Seligmann H."/>
            <person name="Ghigo E."/>
            <person name="Colson P."/>
            <person name="Levasseur A."/>
            <person name="Raoult D."/>
            <person name="Scola B.L."/>
        </authorList>
    </citation>
    <scope>NUCLEOTIDE SEQUENCE</scope>
    <source>
        <strain evidence="3">Soda lake</strain>
    </source>
</reference>
<feature type="compositionally biased region" description="Basic and acidic residues" evidence="2">
    <location>
        <begin position="339"/>
        <end position="349"/>
    </location>
</feature>
<dbReference type="EMBL" id="KY523104">
    <property type="protein sequence ID" value="QKU35502.1"/>
    <property type="molecule type" value="Genomic_DNA"/>
</dbReference>
<keyword evidence="1" id="KW-0175">Coiled coil</keyword>